<evidence type="ECO:0000313" key="6">
    <source>
        <dbReference type="EMBL" id="CAH2296653.1"/>
    </source>
</evidence>
<evidence type="ECO:0000256" key="1">
    <source>
        <dbReference type="ARBA" id="ARBA00022448"/>
    </source>
</evidence>
<dbReference type="EMBL" id="OW240916">
    <property type="protein sequence ID" value="CAH2296653.1"/>
    <property type="molecule type" value="Genomic_DNA"/>
</dbReference>
<protein>
    <submittedName>
        <fullName evidence="6">StAR-related lipid transfer 6</fullName>
    </submittedName>
</protein>
<evidence type="ECO:0000259" key="5">
    <source>
        <dbReference type="PROSITE" id="PS50848"/>
    </source>
</evidence>
<dbReference type="GO" id="GO:0008289">
    <property type="term" value="F:lipid binding"/>
    <property type="evidence" value="ECO:0007669"/>
    <property type="project" value="UniProtKB-KW"/>
</dbReference>
<dbReference type="InterPro" id="IPR043556">
    <property type="entry name" value="StARD5/6"/>
</dbReference>
<keyword evidence="7" id="KW-1185">Reference proteome</keyword>
<comment type="function">
    <text evidence="4">May be involved in the intracellular transport of sterols or other lipids. May bind cholesterol or other sterols.</text>
</comment>
<keyword evidence="2" id="KW-0445">Lipid transport</keyword>
<dbReference type="PROSITE" id="PS50848">
    <property type="entry name" value="START"/>
    <property type="match status" value="1"/>
</dbReference>
<organism evidence="6 7">
    <name type="scientific">Pelobates cultripes</name>
    <name type="common">Western spadefoot toad</name>
    <dbReference type="NCBI Taxonomy" id="61616"/>
    <lineage>
        <taxon>Eukaryota</taxon>
        <taxon>Metazoa</taxon>
        <taxon>Chordata</taxon>
        <taxon>Craniata</taxon>
        <taxon>Vertebrata</taxon>
        <taxon>Euteleostomi</taxon>
        <taxon>Amphibia</taxon>
        <taxon>Batrachia</taxon>
        <taxon>Anura</taxon>
        <taxon>Pelobatoidea</taxon>
        <taxon>Pelobatidae</taxon>
        <taxon>Pelobates</taxon>
    </lineage>
</organism>
<sequence length="220" mass="24863">MDYEKIADEVSKKIYSYSQDTTGWKKLKTSRDVLVSWKSSNDYLGSMKQVCLFLSSNPRYRGEGIVEETPERIIPFLYLPEYRSKWDKALESYSIVEQVNKDTFISQSLTHSYGMGLISPREFIDLIHVKRYDGGVITTNSISVECAKCPPSTSYVRGYNNPCGYICSPLPENPAHCKFVVFIQPELGGLLPRSVVESALPNNVVGLVNDVRIGLKKYLP</sequence>
<dbReference type="InterPro" id="IPR023393">
    <property type="entry name" value="START-like_dom_sf"/>
</dbReference>
<dbReference type="Proteomes" id="UP001295444">
    <property type="component" value="Chromosome 05"/>
</dbReference>
<feature type="domain" description="START" evidence="5">
    <location>
        <begin position="1"/>
        <end position="220"/>
    </location>
</feature>
<gene>
    <name evidence="6" type="ORF">PECUL_23A000055</name>
</gene>
<dbReference type="Gene3D" id="3.30.530.20">
    <property type="match status" value="1"/>
</dbReference>
<dbReference type="SMART" id="SM00234">
    <property type="entry name" value="START"/>
    <property type="match status" value="1"/>
</dbReference>
<dbReference type="Pfam" id="PF01852">
    <property type="entry name" value="START"/>
    <property type="match status" value="1"/>
</dbReference>
<evidence type="ECO:0000256" key="4">
    <source>
        <dbReference type="ARBA" id="ARBA00024750"/>
    </source>
</evidence>
<evidence type="ECO:0000313" key="7">
    <source>
        <dbReference type="Proteomes" id="UP001295444"/>
    </source>
</evidence>
<dbReference type="GO" id="GO:0006869">
    <property type="term" value="P:lipid transport"/>
    <property type="evidence" value="ECO:0007669"/>
    <property type="project" value="UniProtKB-KW"/>
</dbReference>
<dbReference type="InterPro" id="IPR002913">
    <property type="entry name" value="START_lipid-bd_dom"/>
</dbReference>
<keyword evidence="1" id="KW-0813">Transport</keyword>
<keyword evidence="3" id="KW-0446">Lipid-binding</keyword>
<dbReference type="SUPFAM" id="SSF55961">
    <property type="entry name" value="Bet v1-like"/>
    <property type="match status" value="1"/>
</dbReference>
<proteinExistence type="predicted"/>
<evidence type="ECO:0000256" key="2">
    <source>
        <dbReference type="ARBA" id="ARBA00023055"/>
    </source>
</evidence>
<name>A0AAD1SEY6_PELCU</name>
<dbReference type="PANTHER" id="PTHR46374">
    <property type="entry name" value="PROTEIN CBG07384"/>
    <property type="match status" value="1"/>
</dbReference>
<accession>A0AAD1SEY6</accession>
<reference evidence="6" key="1">
    <citation type="submission" date="2022-03" db="EMBL/GenBank/DDBJ databases">
        <authorList>
            <person name="Alioto T."/>
            <person name="Alioto T."/>
            <person name="Gomez Garrido J."/>
        </authorList>
    </citation>
    <scope>NUCLEOTIDE SEQUENCE</scope>
</reference>
<dbReference type="AlphaFoldDB" id="A0AAD1SEY6"/>
<evidence type="ECO:0000256" key="3">
    <source>
        <dbReference type="ARBA" id="ARBA00023121"/>
    </source>
</evidence>
<dbReference type="PANTHER" id="PTHR46374:SF2">
    <property type="entry name" value="STAR-RELATED LIPID TRANSFER PROTEIN 6"/>
    <property type="match status" value="1"/>
</dbReference>